<comment type="caution">
    <text evidence="4">The sequence shown here is derived from an EMBL/GenBank/DDBJ whole genome shotgun (WGS) entry which is preliminary data.</text>
</comment>
<sequence>MSDHTPHPLTRRAALAGTAITLGVGATIPAALADPSEKGSGRDKPTPRNARAKGAAGRDGRGSNSGDLPDPWDRSGSRDRTVREGNPRSVGLDPDVLDQLPGIIRAGLDNDPPRFSGASLLVASQGRIAYEYADGYALRWKNATEQLPEDQWVPARQDTIYDLASISKLFTATAVMQLVERGQLSLEDTVASHLPRFGVNGKEQVTIQHLLTHVGGLPAFINLWQAYPDVSSRIDAALAVKPTAAPGTKYVYSDLGLIALGQVVEVSSGQGLDVFVRENITAPLGMDETMYNPPAELLDRIAATEYMAATGELVRGHVHDENAYSLGGVAGHAGVFSTTRDLAVFAQMFLNGGTYGGARVLQASTVRDMFTDRIAEVTGVGGARRGLGPELEAWYYHAGLTSPYSGAHTGFTGTSLVIDPLTDTVVIMLANSVHPTRAWSTTSVTRREVSTCVAHALGIVPKKVRDGWHAGHVDGTVATLTAALDLGTGGRGRGGKGNDKNGPAELTAELFYHLEEAYDLLTAEASADAGTTWTPLAGTLTSKDSGTIDAPTGSLTGWGRRALWDATFPLVAGGSPLTGEVQLRFTVTTDGLTRGLGVWVDRIQVRAAGGGKKLLDTQRGRDRDAFVADGWVKE</sequence>
<gene>
    <name evidence="4" type="ORF">D641_0109310</name>
</gene>
<dbReference type="Proteomes" id="UP000019754">
    <property type="component" value="Unassembled WGS sequence"/>
</dbReference>
<dbReference type="HOGENOM" id="CLU_020027_1_3_11"/>
<feature type="domain" description="Beta-lactamase-related" evidence="3">
    <location>
        <begin position="114"/>
        <end position="438"/>
    </location>
</feature>
<evidence type="ECO:0000313" key="5">
    <source>
        <dbReference type="Proteomes" id="UP000019754"/>
    </source>
</evidence>
<feature type="compositionally biased region" description="Basic and acidic residues" evidence="2">
    <location>
        <begin position="35"/>
        <end position="46"/>
    </location>
</feature>
<reference evidence="4 5" key="1">
    <citation type="journal article" date="2013" name="Genome Announc.">
        <title>Draft genome sequence of an Actinobacterium, Brachybacterium muris strain UCD-AY4.</title>
        <authorList>
            <person name="Lo J.R."/>
            <person name="Lang J.M."/>
            <person name="Darling A.E."/>
            <person name="Eisen J.A."/>
            <person name="Coil D.A."/>
        </authorList>
    </citation>
    <scope>NUCLEOTIDE SEQUENCE [LARGE SCALE GENOMIC DNA]</scope>
    <source>
        <strain evidence="4 5">UCD-AY4</strain>
    </source>
</reference>
<dbReference type="PANTHER" id="PTHR43283">
    <property type="entry name" value="BETA-LACTAMASE-RELATED"/>
    <property type="match status" value="1"/>
</dbReference>
<feature type="region of interest" description="Disordered" evidence="2">
    <location>
        <begin position="29"/>
        <end position="96"/>
    </location>
</feature>
<accession>A0A022KXJ9</accession>
<dbReference type="InterPro" id="IPR050789">
    <property type="entry name" value="Diverse_Enzym_Activities"/>
</dbReference>
<dbReference type="EMBL" id="AORC01000010">
    <property type="protein sequence ID" value="EYT49146.1"/>
    <property type="molecule type" value="Genomic_DNA"/>
</dbReference>
<evidence type="ECO:0000256" key="2">
    <source>
        <dbReference type="SAM" id="MobiDB-lite"/>
    </source>
</evidence>
<dbReference type="InterPro" id="IPR012338">
    <property type="entry name" value="Beta-lactam/transpept-like"/>
</dbReference>
<name>A0A022KXJ9_9MICO</name>
<dbReference type="STRING" id="1249481.D641_0109310"/>
<dbReference type="PROSITE" id="PS51318">
    <property type="entry name" value="TAT"/>
    <property type="match status" value="1"/>
</dbReference>
<evidence type="ECO:0000256" key="1">
    <source>
        <dbReference type="ARBA" id="ARBA00022801"/>
    </source>
</evidence>
<dbReference type="Gene3D" id="3.40.710.10">
    <property type="entry name" value="DD-peptidase/beta-lactamase superfamily"/>
    <property type="match status" value="1"/>
</dbReference>
<dbReference type="Pfam" id="PF00144">
    <property type="entry name" value="Beta-lactamase"/>
    <property type="match status" value="1"/>
</dbReference>
<dbReference type="PANTHER" id="PTHR43283:SF11">
    <property type="entry name" value="BETA-LACTAMASE-RELATED DOMAIN-CONTAINING PROTEIN"/>
    <property type="match status" value="1"/>
</dbReference>
<dbReference type="RefSeq" id="WP_017823389.1">
    <property type="nucleotide sequence ID" value="NZ_AORC01000010.1"/>
</dbReference>
<organism evidence="4 5">
    <name type="scientific">Brachybacterium muris UCD-AY4</name>
    <dbReference type="NCBI Taxonomy" id="1249481"/>
    <lineage>
        <taxon>Bacteria</taxon>
        <taxon>Bacillati</taxon>
        <taxon>Actinomycetota</taxon>
        <taxon>Actinomycetes</taxon>
        <taxon>Micrococcales</taxon>
        <taxon>Dermabacteraceae</taxon>
        <taxon>Brachybacterium</taxon>
    </lineage>
</organism>
<dbReference type="Pfam" id="PF20773">
    <property type="entry name" value="InhA-like_MAM"/>
    <property type="match status" value="1"/>
</dbReference>
<dbReference type="GO" id="GO:0016787">
    <property type="term" value="F:hydrolase activity"/>
    <property type="evidence" value="ECO:0007669"/>
    <property type="project" value="UniProtKB-KW"/>
</dbReference>
<keyword evidence="1" id="KW-0378">Hydrolase</keyword>
<dbReference type="OrthoDB" id="9809635at2"/>
<proteinExistence type="predicted"/>
<protein>
    <submittedName>
        <fullName evidence="4">Beta-lactamase</fullName>
    </submittedName>
</protein>
<keyword evidence="5" id="KW-1185">Reference proteome</keyword>
<feature type="compositionally biased region" description="Basic and acidic residues" evidence="2">
    <location>
        <begin position="71"/>
        <end position="86"/>
    </location>
</feature>
<dbReference type="InterPro" id="IPR001466">
    <property type="entry name" value="Beta-lactam-related"/>
</dbReference>
<dbReference type="SUPFAM" id="SSF56601">
    <property type="entry name" value="beta-lactamase/transpeptidase-like"/>
    <property type="match status" value="1"/>
</dbReference>
<evidence type="ECO:0000313" key="4">
    <source>
        <dbReference type="EMBL" id="EYT49146.1"/>
    </source>
</evidence>
<evidence type="ECO:0000259" key="3">
    <source>
        <dbReference type="Pfam" id="PF00144"/>
    </source>
</evidence>
<dbReference type="AlphaFoldDB" id="A0A022KXJ9"/>
<dbReference type="InterPro" id="IPR006311">
    <property type="entry name" value="TAT_signal"/>
</dbReference>